<dbReference type="Proteomes" id="UP000305067">
    <property type="component" value="Unassembled WGS sequence"/>
</dbReference>
<accession>A0A5C3Q1R1</accession>
<sequence>MHPESYPTSSAHRYKTTSSDCMPRNALKPDLQPSTLQRVQSFSTPRSSSSVFTQRDDMALGNARTVSVVAMGLGRSPDKIALSNATPELHRRRLDSSTSRSWQVGTVIPASSTRTRRGKRSVAAFKVFTSVVALSPARGRMSVDCQTPDSLRP</sequence>
<protein>
    <submittedName>
        <fullName evidence="2">Uncharacterized protein</fullName>
    </submittedName>
</protein>
<gene>
    <name evidence="2" type="ORF">BDV98DRAFT_343700</name>
</gene>
<proteinExistence type="predicted"/>
<dbReference type="AlphaFoldDB" id="A0A5C3Q1R1"/>
<organism evidence="2 3">
    <name type="scientific">Pterulicium gracile</name>
    <dbReference type="NCBI Taxonomy" id="1884261"/>
    <lineage>
        <taxon>Eukaryota</taxon>
        <taxon>Fungi</taxon>
        <taxon>Dikarya</taxon>
        <taxon>Basidiomycota</taxon>
        <taxon>Agaricomycotina</taxon>
        <taxon>Agaricomycetes</taxon>
        <taxon>Agaricomycetidae</taxon>
        <taxon>Agaricales</taxon>
        <taxon>Pleurotineae</taxon>
        <taxon>Pterulaceae</taxon>
        <taxon>Pterulicium</taxon>
    </lineage>
</organism>
<evidence type="ECO:0000313" key="2">
    <source>
        <dbReference type="EMBL" id="TFK96044.1"/>
    </source>
</evidence>
<feature type="compositionally biased region" description="Low complexity" evidence="1">
    <location>
        <begin position="38"/>
        <end position="53"/>
    </location>
</feature>
<feature type="compositionally biased region" description="Polar residues" evidence="1">
    <location>
        <begin position="1"/>
        <end position="20"/>
    </location>
</feature>
<evidence type="ECO:0000256" key="1">
    <source>
        <dbReference type="SAM" id="MobiDB-lite"/>
    </source>
</evidence>
<keyword evidence="3" id="KW-1185">Reference proteome</keyword>
<evidence type="ECO:0000313" key="3">
    <source>
        <dbReference type="Proteomes" id="UP000305067"/>
    </source>
</evidence>
<dbReference type="EMBL" id="ML178868">
    <property type="protein sequence ID" value="TFK96044.1"/>
    <property type="molecule type" value="Genomic_DNA"/>
</dbReference>
<name>A0A5C3Q1R1_9AGAR</name>
<feature type="region of interest" description="Disordered" evidence="1">
    <location>
        <begin position="1"/>
        <end position="56"/>
    </location>
</feature>
<reference evidence="2 3" key="1">
    <citation type="journal article" date="2019" name="Nat. Ecol. Evol.">
        <title>Megaphylogeny resolves global patterns of mushroom evolution.</title>
        <authorList>
            <person name="Varga T."/>
            <person name="Krizsan K."/>
            <person name="Foldi C."/>
            <person name="Dima B."/>
            <person name="Sanchez-Garcia M."/>
            <person name="Sanchez-Ramirez S."/>
            <person name="Szollosi G.J."/>
            <person name="Szarkandi J.G."/>
            <person name="Papp V."/>
            <person name="Albert L."/>
            <person name="Andreopoulos W."/>
            <person name="Angelini C."/>
            <person name="Antonin V."/>
            <person name="Barry K.W."/>
            <person name="Bougher N.L."/>
            <person name="Buchanan P."/>
            <person name="Buyck B."/>
            <person name="Bense V."/>
            <person name="Catcheside P."/>
            <person name="Chovatia M."/>
            <person name="Cooper J."/>
            <person name="Damon W."/>
            <person name="Desjardin D."/>
            <person name="Finy P."/>
            <person name="Geml J."/>
            <person name="Haridas S."/>
            <person name="Hughes K."/>
            <person name="Justo A."/>
            <person name="Karasinski D."/>
            <person name="Kautmanova I."/>
            <person name="Kiss B."/>
            <person name="Kocsube S."/>
            <person name="Kotiranta H."/>
            <person name="LaButti K.M."/>
            <person name="Lechner B.E."/>
            <person name="Liimatainen K."/>
            <person name="Lipzen A."/>
            <person name="Lukacs Z."/>
            <person name="Mihaltcheva S."/>
            <person name="Morgado L.N."/>
            <person name="Niskanen T."/>
            <person name="Noordeloos M.E."/>
            <person name="Ohm R.A."/>
            <person name="Ortiz-Santana B."/>
            <person name="Ovrebo C."/>
            <person name="Racz N."/>
            <person name="Riley R."/>
            <person name="Savchenko A."/>
            <person name="Shiryaev A."/>
            <person name="Soop K."/>
            <person name="Spirin V."/>
            <person name="Szebenyi C."/>
            <person name="Tomsovsky M."/>
            <person name="Tulloss R.E."/>
            <person name="Uehling J."/>
            <person name="Grigoriev I.V."/>
            <person name="Vagvolgyi C."/>
            <person name="Papp T."/>
            <person name="Martin F.M."/>
            <person name="Miettinen O."/>
            <person name="Hibbett D.S."/>
            <person name="Nagy L.G."/>
        </authorList>
    </citation>
    <scope>NUCLEOTIDE SEQUENCE [LARGE SCALE GENOMIC DNA]</scope>
    <source>
        <strain evidence="2 3">CBS 309.79</strain>
    </source>
</reference>